<dbReference type="PANTHER" id="PTHR43479:SF11">
    <property type="entry name" value="ACREF_ENVCD OPERON REPRESSOR-RELATED"/>
    <property type="match status" value="1"/>
</dbReference>
<dbReference type="EMBL" id="FWPT01000011">
    <property type="protein sequence ID" value="SMA50210.1"/>
    <property type="molecule type" value="Genomic_DNA"/>
</dbReference>
<dbReference type="InterPro" id="IPR009057">
    <property type="entry name" value="Homeodomain-like_sf"/>
</dbReference>
<dbReference type="Proteomes" id="UP000196573">
    <property type="component" value="Unassembled WGS sequence"/>
</dbReference>
<gene>
    <name evidence="4" type="primary">mtrR</name>
    <name evidence="4" type="ORF">EHSB41UT_04003</name>
</gene>
<dbReference type="Pfam" id="PF00440">
    <property type="entry name" value="TetR_N"/>
    <property type="match status" value="1"/>
</dbReference>
<dbReference type="OrthoDB" id="9809772at2"/>
<evidence type="ECO:0000256" key="1">
    <source>
        <dbReference type="ARBA" id="ARBA00023125"/>
    </source>
</evidence>
<dbReference type="PRINTS" id="PR00455">
    <property type="entry name" value="HTHTETR"/>
</dbReference>
<dbReference type="PROSITE" id="PS50977">
    <property type="entry name" value="HTH_TETR_2"/>
    <property type="match status" value="1"/>
</dbReference>
<organism evidence="4 5">
    <name type="scientific">Parendozoicomonas haliclonae</name>
    <dbReference type="NCBI Taxonomy" id="1960125"/>
    <lineage>
        <taxon>Bacteria</taxon>
        <taxon>Pseudomonadati</taxon>
        <taxon>Pseudomonadota</taxon>
        <taxon>Gammaproteobacteria</taxon>
        <taxon>Oceanospirillales</taxon>
        <taxon>Endozoicomonadaceae</taxon>
        <taxon>Parendozoicomonas</taxon>
    </lineage>
</organism>
<keyword evidence="5" id="KW-1185">Reference proteome</keyword>
<dbReference type="PROSITE" id="PS01081">
    <property type="entry name" value="HTH_TETR_1"/>
    <property type="match status" value="1"/>
</dbReference>
<evidence type="ECO:0000259" key="3">
    <source>
        <dbReference type="PROSITE" id="PS50977"/>
    </source>
</evidence>
<evidence type="ECO:0000313" key="4">
    <source>
        <dbReference type="EMBL" id="SMA50210.1"/>
    </source>
</evidence>
<sequence>MDKKQQIIRAATELFATQGYEKTSVAAICEHAKASKGAVFHHFKNKDELLRAVFIRIAQNIDDVGDIVSPINEGLPAKERLVNLLEHIFLSMADVEEKLYYLFDYQVLTQPSMRVILQDLIDERYQLMMSSFESILCDIPAADSKVDSQMLIAEISGIALYYLFAKDDYPLEAIKDRFIKKYLLLLGL</sequence>
<dbReference type="AlphaFoldDB" id="A0A1X7AQ30"/>
<dbReference type="InterPro" id="IPR001647">
    <property type="entry name" value="HTH_TetR"/>
</dbReference>
<reference evidence="4 5" key="1">
    <citation type="submission" date="2017-03" db="EMBL/GenBank/DDBJ databases">
        <authorList>
            <person name="Afonso C.L."/>
            <person name="Miller P.J."/>
            <person name="Scott M.A."/>
            <person name="Spackman E."/>
            <person name="Goraichik I."/>
            <person name="Dimitrov K.M."/>
            <person name="Suarez D.L."/>
            <person name="Swayne D.E."/>
        </authorList>
    </citation>
    <scope>NUCLEOTIDE SEQUENCE [LARGE SCALE GENOMIC DNA]</scope>
    <source>
        <strain evidence="4">SB41UT1</strain>
    </source>
</reference>
<evidence type="ECO:0000256" key="2">
    <source>
        <dbReference type="PROSITE-ProRule" id="PRU00335"/>
    </source>
</evidence>
<dbReference type="InterPro" id="IPR023772">
    <property type="entry name" value="DNA-bd_HTH_TetR-type_CS"/>
</dbReference>
<dbReference type="InterPro" id="IPR050624">
    <property type="entry name" value="HTH-type_Tx_Regulator"/>
</dbReference>
<protein>
    <submittedName>
        <fullName evidence="4">HTH-type transcriptional regulator MtrR</fullName>
    </submittedName>
</protein>
<dbReference type="PANTHER" id="PTHR43479">
    <property type="entry name" value="ACREF/ENVCD OPERON REPRESSOR-RELATED"/>
    <property type="match status" value="1"/>
</dbReference>
<dbReference type="GO" id="GO:0003677">
    <property type="term" value="F:DNA binding"/>
    <property type="evidence" value="ECO:0007669"/>
    <property type="project" value="UniProtKB-UniRule"/>
</dbReference>
<name>A0A1X7AQ30_9GAMM</name>
<dbReference type="SUPFAM" id="SSF46689">
    <property type="entry name" value="Homeodomain-like"/>
    <property type="match status" value="1"/>
</dbReference>
<feature type="DNA-binding region" description="H-T-H motif" evidence="2">
    <location>
        <begin position="24"/>
        <end position="43"/>
    </location>
</feature>
<evidence type="ECO:0000313" key="5">
    <source>
        <dbReference type="Proteomes" id="UP000196573"/>
    </source>
</evidence>
<dbReference type="RefSeq" id="WP_087112653.1">
    <property type="nucleotide sequence ID" value="NZ_CBCSCN010000013.1"/>
</dbReference>
<proteinExistence type="predicted"/>
<keyword evidence="1 2" id="KW-0238">DNA-binding</keyword>
<dbReference type="Gene3D" id="1.10.357.10">
    <property type="entry name" value="Tetracycline Repressor, domain 2"/>
    <property type="match status" value="1"/>
</dbReference>
<accession>A0A1X7AQ30</accession>
<feature type="domain" description="HTH tetR-type" evidence="3">
    <location>
        <begin position="1"/>
        <end position="61"/>
    </location>
</feature>